<sequence precursor="true">MKTSIQRFAFSALLLCPAVSVSAQERGGRGPGHGPERGHRPSDGEVDEHREHDRIDHARDDHERGRGEHSAREPGPGGRRLGGGPGAPGTNGGPGPGMMRMIPVLNVLDIDRNGEISSGEIDLAIVSLKKLDRNHDGKLTGIELRPSFAGPPSRGPSGHEEHAESAGPARSGGPLGVRGPRGPRGPLDQIDGVRGPRGRRGAGPGGPGGPRNHGRPDSGEHGRDHSESKSKDTKQATGADSEAKPVVVEREDAKPEEAESVVE</sequence>
<dbReference type="RefSeq" id="WP_146536143.1">
    <property type="nucleotide sequence ID" value="NZ_SJPX01000005.1"/>
</dbReference>
<feature type="region of interest" description="Disordered" evidence="1">
    <location>
        <begin position="141"/>
        <end position="263"/>
    </location>
</feature>
<proteinExistence type="predicted"/>
<dbReference type="AlphaFoldDB" id="A0A5C6ED92"/>
<dbReference type="InterPro" id="IPR018247">
    <property type="entry name" value="EF_Hand_1_Ca_BS"/>
</dbReference>
<feature type="compositionally biased region" description="Basic and acidic residues" evidence="1">
    <location>
        <begin position="34"/>
        <end position="72"/>
    </location>
</feature>
<evidence type="ECO:0000256" key="1">
    <source>
        <dbReference type="SAM" id="MobiDB-lite"/>
    </source>
</evidence>
<dbReference type="EMBL" id="SJPX01000005">
    <property type="protein sequence ID" value="TWU47663.1"/>
    <property type="molecule type" value="Genomic_DNA"/>
</dbReference>
<feature type="region of interest" description="Disordered" evidence="1">
    <location>
        <begin position="23"/>
        <end position="98"/>
    </location>
</feature>
<feature type="compositionally biased region" description="Gly residues" evidence="1">
    <location>
        <begin position="201"/>
        <end position="211"/>
    </location>
</feature>
<evidence type="ECO:0008006" key="5">
    <source>
        <dbReference type="Google" id="ProtNLM"/>
    </source>
</evidence>
<feature type="compositionally biased region" description="Basic and acidic residues" evidence="1">
    <location>
        <begin position="214"/>
        <end position="234"/>
    </location>
</feature>
<evidence type="ECO:0000313" key="3">
    <source>
        <dbReference type="EMBL" id="TWU47663.1"/>
    </source>
</evidence>
<evidence type="ECO:0000256" key="2">
    <source>
        <dbReference type="SAM" id="SignalP"/>
    </source>
</evidence>
<feature type="chain" id="PRO_5022706954" description="EF hand" evidence="2">
    <location>
        <begin position="24"/>
        <end position="263"/>
    </location>
</feature>
<dbReference type="Proteomes" id="UP000317977">
    <property type="component" value="Unassembled WGS sequence"/>
</dbReference>
<evidence type="ECO:0000313" key="4">
    <source>
        <dbReference type="Proteomes" id="UP000317977"/>
    </source>
</evidence>
<reference evidence="3 4" key="1">
    <citation type="submission" date="2019-02" db="EMBL/GenBank/DDBJ databases">
        <title>Deep-cultivation of Planctomycetes and their phenomic and genomic characterization uncovers novel biology.</title>
        <authorList>
            <person name="Wiegand S."/>
            <person name="Jogler M."/>
            <person name="Boedeker C."/>
            <person name="Pinto D."/>
            <person name="Vollmers J."/>
            <person name="Rivas-Marin E."/>
            <person name="Kohn T."/>
            <person name="Peeters S.H."/>
            <person name="Heuer A."/>
            <person name="Rast P."/>
            <person name="Oberbeckmann S."/>
            <person name="Bunk B."/>
            <person name="Jeske O."/>
            <person name="Meyerdierks A."/>
            <person name="Storesund J.E."/>
            <person name="Kallscheuer N."/>
            <person name="Luecker S."/>
            <person name="Lage O.M."/>
            <person name="Pohl T."/>
            <person name="Merkel B.J."/>
            <person name="Hornburger P."/>
            <person name="Mueller R.-W."/>
            <person name="Bruemmer F."/>
            <person name="Labrenz M."/>
            <person name="Spormann A.M."/>
            <person name="Op Den Camp H."/>
            <person name="Overmann J."/>
            <person name="Amann R."/>
            <person name="Jetten M.S.M."/>
            <person name="Mascher T."/>
            <person name="Medema M.H."/>
            <person name="Devos D.P."/>
            <person name="Kaster A.-K."/>
            <person name="Ovreas L."/>
            <person name="Rohde M."/>
            <person name="Galperin M.Y."/>
            <person name="Jogler C."/>
        </authorList>
    </citation>
    <scope>NUCLEOTIDE SEQUENCE [LARGE SCALE GENOMIC DNA]</scope>
    <source>
        <strain evidence="3 4">Poly59</strain>
    </source>
</reference>
<organism evidence="3 4">
    <name type="scientific">Rubripirellula reticaptiva</name>
    <dbReference type="NCBI Taxonomy" id="2528013"/>
    <lineage>
        <taxon>Bacteria</taxon>
        <taxon>Pseudomonadati</taxon>
        <taxon>Planctomycetota</taxon>
        <taxon>Planctomycetia</taxon>
        <taxon>Pirellulales</taxon>
        <taxon>Pirellulaceae</taxon>
        <taxon>Rubripirellula</taxon>
    </lineage>
</organism>
<dbReference type="OrthoDB" id="290123at2"/>
<protein>
    <recommendedName>
        <fullName evidence="5">EF hand</fullName>
    </recommendedName>
</protein>
<dbReference type="PROSITE" id="PS00018">
    <property type="entry name" value="EF_HAND_1"/>
    <property type="match status" value="2"/>
</dbReference>
<accession>A0A5C6ED92</accession>
<keyword evidence="4" id="KW-1185">Reference proteome</keyword>
<feature type="compositionally biased region" description="Gly residues" evidence="1">
    <location>
        <begin position="75"/>
        <end position="96"/>
    </location>
</feature>
<gene>
    <name evidence="3" type="ORF">Poly59_45040</name>
</gene>
<comment type="caution">
    <text evidence="3">The sequence shown here is derived from an EMBL/GenBank/DDBJ whole genome shotgun (WGS) entry which is preliminary data.</text>
</comment>
<feature type="signal peptide" evidence="2">
    <location>
        <begin position="1"/>
        <end position="23"/>
    </location>
</feature>
<feature type="compositionally biased region" description="Basic and acidic residues" evidence="1">
    <location>
        <begin position="241"/>
        <end position="257"/>
    </location>
</feature>
<feature type="compositionally biased region" description="Low complexity" evidence="1">
    <location>
        <begin position="177"/>
        <end position="186"/>
    </location>
</feature>
<name>A0A5C6ED92_9BACT</name>
<keyword evidence="2" id="KW-0732">Signal</keyword>